<keyword evidence="2 4" id="KW-0479">Metal-binding</keyword>
<dbReference type="InterPro" id="IPR036909">
    <property type="entry name" value="Cyt_c-like_dom_sf"/>
</dbReference>
<sequence>MIRIIGILISLFMAPDLLYAQDAGNPKEGLRLSREACATCHAVEAGQGRSPREQAPTFMRIAQTPGMTTTALTVALRTSHKTMPNIMLEPRELRDVTAYITSLNKKP</sequence>
<evidence type="ECO:0000313" key="7">
    <source>
        <dbReference type="Proteomes" id="UP000519439"/>
    </source>
</evidence>
<keyword evidence="3 4" id="KW-0408">Iron</keyword>
<dbReference type="RefSeq" id="WP_051435168.1">
    <property type="nucleotide sequence ID" value="NZ_JACIDC010000006.1"/>
</dbReference>
<dbReference type="SUPFAM" id="SSF46626">
    <property type="entry name" value="Cytochrome c"/>
    <property type="match status" value="1"/>
</dbReference>
<accession>A0A7W6IF63</accession>
<dbReference type="Proteomes" id="UP000519439">
    <property type="component" value="Unassembled WGS sequence"/>
</dbReference>
<dbReference type="GO" id="GO:0009055">
    <property type="term" value="F:electron transfer activity"/>
    <property type="evidence" value="ECO:0007669"/>
    <property type="project" value="InterPro"/>
</dbReference>
<evidence type="ECO:0000256" key="4">
    <source>
        <dbReference type="PROSITE-ProRule" id="PRU00433"/>
    </source>
</evidence>
<dbReference type="GO" id="GO:0046872">
    <property type="term" value="F:metal ion binding"/>
    <property type="evidence" value="ECO:0007669"/>
    <property type="project" value="UniProtKB-KW"/>
</dbReference>
<dbReference type="EMBL" id="JACIDC010000006">
    <property type="protein sequence ID" value="MBB4040339.1"/>
    <property type="molecule type" value="Genomic_DNA"/>
</dbReference>
<dbReference type="GO" id="GO:0020037">
    <property type="term" value="F:heme binding"/>
    <property type="evidence" value="ECO:0007669"/>
    <property type="project" value="InterPro"/>
</dbReference>
<dbReference type="Gene3D" id="1.10.760.10">
    <property type="entry name" value="Cytochrome c-like domain"/>
    <property type="match status" value="1"/>
</dbReference>
<evidence type="ECO:0000259" key="5">
    <source>
        <dbReference type="PROSITE" id="PS51007"/>
    </source>
</evidence>
<name>A0A7W6IF63_9HYPH</name>
<comment type="caution">
    <text evidence="6">The sequence shown here is derived from an EMBL/GenBank/DDBJ whole genome shotgun (WGS) entry which is preliminary data.</text>
</comment>
<evidence type="ECO:0000256" key="3">
    <source>
        <dbReference type="ARBA" id="ARBA00023004"/>
    </source>
</evidence>
<dbReference type="InterPro" id="IPR009056">
    <property type="entry name" value="Cyt_c-like_dom"/>
</dbReference>
<protein>
    <submittedName>
        <fullName evidence="6">Mono/diheme cytochrome c family protein</fullName>
    </submittedName>
</protein>
<evidence type="ECO:0000256" key="2">
    <source>
        <dbReference type="ARBA" id="ARBA00022723"/>
    </source>
</evidence>
<feature type="domain" description="Cytochrome c" evidence="5">
    <location>
        <begin position="24"/>
        <end position="104"/>
    </location>
</feature>
<dbReference type="AlphaFoldDB" id="A0A7W6IF63"/>
<proteinExistence type="predicted"/>
<dbReference type="PROSITE" id="PS51007">
    <property type="entry name" value="CYTC"/>
    <property type="match status" value="1"/>
</dbReference>
<gene>
    <name evidence="6" type="ORF">GGR34_001992</name>
</gene>
<organism evidence="6 7">
    <name type="scientific">Microvirga flocculans</name>
    <dbReference type="NCBI Taxonomy" id="217168"/>
    <lineage>
        <taxon>Bacteria</taxon>
        <taxon>Pseudomonadati</taxon>
        <taxon>Pseudomonadota</taxon>
        <taxon>Alphaproteobacteria</taxon>
        <taxon>Hyphomicrobiales</taxon>
        <taxon>Methylobacteriaceae</taxon>
        <taxon>Microvirga</taxon>
    </lineage>
</organism>
<evidence type="ECO:0000256" key="1">
    <source>
        <dbReference type="ARBA" id="ARBA00022617"/>
    </source>
</evidence>
<evidence type="ECO:0000313" key="6">
    <source>
        <dbReference type="EMBL" id="MBB4040339.1"/>
    </source>
</evidence>
<keyword evidence="7" id="KW-1185">Reference proteome</keyword>
<reference evidence="6 7" key="1">
    <citation type="submission" date="2020-08" db="EMBL/GenBank/DDBJ databases">
        <title>Genomic Encyclopedia of Type Strains, Phase IV (KMG-IV): sequencing the most valuable type-strain genomes for metagenomic binning, comparative biology and taxonomic classification.</title>
        <authorList>
            <person name="Goeker M."/>
        </authorList>
    </citation>
    <scope>NUCLEOTIDE SEQUENCE [LARGE SCALE GENOMIC DNA]</scope>
    <source>
        <strain evidence="6 7">DSM 15743</strain>
    </source>
</reference>
<dbReference type="Pfam" id="PF13442">
    <property type="entry name" value="Cytochrome_CBB3"/>
    <property type="match status" value="1"/>
</dbReference>
<keyword evidence="1 4" id="KW-0349">Heme</keyword>